<dbReference type="Proteomes" id="UP001500340">
    <property type="component" value="Unassembled WGS sequence"/>
</dbReference>
<organism evidence="1 2">
    <name type="scientific">Paenibacillus motobuensis</name>
    <dbReference type="NCBI Taxonomy" id="295324"/>
    <lineage>
        <taxon>Bacteria</taxon>
        <taxon>Bacillati</taxon>
        <taxon>Bacillota</taxon>
        <taxon>Bacilli</taxon>
        <taxon>Bacillales</taxon>
        <taxon>Paenibacillaceae</taxon>
        <taxon>Paenibacillus</taxon>
    </lineage>
</organism>
<comment type="caution">
    <text evidence="1">The sequence shown here is derived from an EMBL/GenBank/DDBJ whole genome shotgun (WGS) entry which is preliminary data.</text>
</comment>
<name>A0ABP3I564_9BACL</name>
<protein>
    <submittedName>
        <fullName evidence="1">Uncharacterized protein</fullName>
    </submittedName>
</protein>
<accession>A0ABP3I564</accession>
<proteinExistence type="predicted"/>
<dbReference type="EMBL" id="BAAACX010000009">
    <property type="protein sequence ID" value="GAA0390683.1"/>
    <property type="molecule type" value="Genomic_DNA"/>
</dbReference>
<evidence type="ECO:0000313" key="1">
    <source>
        <dbReference type="EMBL" id="GAA0390683.1"/>
    </source>
</evidence>
<keyword evidence="2" id="KW-1185">Reference proteome</keyword>
<evidence type="ECO:0000313" key="2">
    <source>
        <dbReference type="Proteomes" id="UP001500340"/>
    </source>
</evidence>
<reference evidence="2" key="1">
    <citation type="journal article" date="2019" name="Int. J. Syst. Evol. Microbiol.">
        <title>The Global Catalogue of Microorganisms (GCM) 10K type strain sequencing project: providing services to taxonomists for standard genome sequencing and annotation.</title>
        <authorList>
            <consortium name="The Broad Institute Genomics Platform"/>
            <consortium name="The Broad Institute Genome Sequencing Center for Infectious Disease"/>
            <person name="Wu L."/>
            <person name="Ma J."/>
        </authorList>
    </citation>
    <scope>NUCLEOTIDE SEQUENCE [LARGE SCALE GENOMIC DNA]</scope>
    <source>
        <strain evidence="2">JCM 12774</strain>
    </source>
</reference>
<sequence>MSHGMEMYSKNNFASDYALLVKMISGKIVIQELSHRHDGIQELLERDLQIAIKKSNTIRIESCSTFLILPLIFTYKK</sequence>
<gene>
    <name evidence="1" type="ORF">GCM10008933_22030</name>
</gene>